<dbReference type="Proteomes" id="UP000777438">
    <property type="component" value="Unassembled WGS sequence"/>
</dbReference>
<evidence type="ECO:0000313" key="2">
    <source>
        <dbReference type="Proteomes" id="UP000777438"/>
    </source>
</evidence>
<keyword evidence="2" id="KW-1185">Reference proteome</keyword>
<dbReference type="EMBL" id="JAGPYM010000068">
    <property type="protein sequence ID" value="KAH6869662.1"/>
    <property type="molecule type" value="Genomic_DNA"/>
</dbReference>
<reference evidence="1 2" key="1">
    <citation type="journal article" date="2021" name="Nat. Commun.">
        <title>Genetic determinants of endophytism in the Arabidopsis root mycobiome.</title>
        <authorList>
            <person name="Mesny F."/>
            <person name="Miyauchi S."/>
            <person name="Thiergart T."/>
            <person name="Pickel B."/>
            <person name="Atanasova L."/>
            <person name="Karlsson M."/>
            <person name="Huettel B."/>
            <person name="Barry K.W."/>
            <person name="Haridas S."/>
            <person name="Chen C."/>
            <person name="Bauer D."/>
            <person name="Andreopoulos W."/>
            <person name="Pangilinan J."/>
            <person name="LaButti K."/>
            <person name="Riley R."/>
            <person name="Lipzen A."/>
            <person name="Clum A."/>
            <person name="Drula E."/>
            <person name="Henrissat B."/>
            <person name="Kohler A."/>
            <person name="Grigoriev I.V."/>
            <person name="Martin F.M."/>
            <person name="Hacquard S."/>
        </authorList>
    </citation>
    <scope>NUCLEOTIDE SEQUENCE [LARGE SCALE GENOMIC DNA]</scope>
    <source>
        <strain evidence="1 2">MPI-CAGE-CH-0241</strain>
    </source>
</reference>
<gene>
    <name evidence="1" type="ORF">B0T10DRAFT_501386</name>
</gene>
<evidence type="ECO:0000313" key="1">
    <source>
        <dbReference type="EMBL" id="KAH6869662.1"/>
    </source>
</evidence>
<dbReference type="OrthoDB" id="5068804at2759"/>
<accession>A0A9P9AHY3</accession>
<protein>
    <submittedName>
        <fullName evidence="1">Uncharacterized protein</fullName>
    </submittedName>
</protein>
<dbReference type="AlphaFoldDB" id="A0A9P9AHY3"/>
<name>A0A9P9AHY3_9HYPO</name>
<comment type="caution">
    <text evidence="1">The sequence shown here is derived from an EMBL/GenBank/DDBJ whole genome shotgun (WGS) entry which is preliminary data.</text>
</comment>
<organism evidence="1 2">
    <name type="scientific">Thelonectria olida</name>
    <dbReference type="NCBI Taxonomy" id="1576542"/>
    <lineage>
        <taxon>Eukaryota</taxon>
        <taxon>Fungi</taxon>
        <taxon>Dikarya</taxon>
        <taxon>Ascomycota</taxon>
        <taxon>Pezizomycotina</taxon>
        <taxon>Sordariomycetes</taxon>
        <taxon>Hypocreomycetidae</taxon>
        <taxon>Hypocreales</taxon>
        <taxon>Nectriaceae</taxon>
        <taxon>Thelonectria</taxon>
    </lineage>
</organism>
<sequence length="211" mass="23474">MTSEINRIKDEILEKGFWAQDNTQIGEIVDDIVRNEYNLQTEVGLGLYTAAVLKNELVAEVIGSLFPQSTFIFYRAFGKTKLKHCILNRTADNMRILIVFCWSSESAGTIYSGSHSHYLGATGASNGLLAIPDESLNHLNIRPHSITMDRGGLAIVDARCGWQIDKGKSILLGFAIPDELPWWRPMPLPISFKDALMETVGGKINMNVQFS</sequence>
<proteinExistence type="predicted"/>